<dbReference type="AlphaFoldDB" id="Q1WLC6"/>
<name>Q1WLC6_SINMM</name>
<feature type="compositionally biased region" description="Polar residues" evidence="1">
    <location>
        <begin position="23"/>
        <end position="33"/>
    </location>
</feature>
<evidence type="ECO:0000313" key="3">
    <source>
        <dbReference type="Proteomes" id="UP000009045"/>
    </source>
</evidence>
<keyword evidence="2" id="KW-0614">Plasmid</keyword>
<evidence type="ECO:0000313" key="2">
    <source>
        <dbReference type="EMBL" id="ABA56074.1"/>
    </source>
</evidence>
<reference evidence="3" key="2">
    <citation type="journal article" date="2011" name="J. Biotechnol.">
        <title>The complete genome sequence of the dominant Sinorhizobium meliloti field isolate SM11 extends the S. meliloti pan-genome.</title>
        <authorList>
            <person name="Schneiker-Bekel S."/>
            <person name="Wibberg D."/>
            <person name="Bekel T."/>
            <person name="Blom J."/>
            <person name="Linke B."/>
            <person name="Neuweger H."/>
            <person name="Stiens M."/>
            <person name="Vorholter F.J."/>
            <person name="Weidner S."/>
            <person name="Goesmann A."/>
            <person name="Puhler A."/>
            <person name="Schluter A."/>
        </authorList>
    </citation>
    <scope>NUCLEOTIDE SEQUENCE [LARGE SCALE GENOMIC DNA]</scope>
    <source>
        <strain evidence="3">SM11</strain>
        <plasmid evidence="3">pSmeSM11a</plasmid>
    </source>
</reference>
<organism evidence="2 3">
    <name type="scientific">Sinorhizobium meliloti (strain SM11)</name>
    <dbReference type="NCBI Taxonomy" id="707241"/>
    <lineage>
        <taxon>Bacteria</taxon>
        <taxon>Pseudomonadati</taxon>
        <taxon>Pseudomonadota</taxon>
        <taxon>Alphaproteobacteria</taxon>
        <taxon>Hyphomicrobiales</taxon>
        <taxon>Rhizobiaceae</taxon>
        <taxon>Sinorhizobium/Ensifer group</taxon>
        <taxon>Sinorhizobium</taxon>
    </lineage>
</organism>
<dbReference type="EMBL" id="DQ145546">
    <property type="protein sequence ID" value="ABA56074.1"/>
    <property type="molecule type" value="Genomic_DNA"/>
</dbReference>
<sequence length="33" mass="3484">MATMTSSAKIAGMMQGREESPTVDLSKSADSQH</sequence>
<protein>
    <submittedName>
        <fullName evidence="2">Uncharacterized protein</fullName>
    </submittedName>
</protein>
<geneLocation type="plasmid" evidence="2 3">
    <name>pSmeSM11a</name>
</geneLocation>
<accession>Q1WLC6</accession>
<proteinExistence type="predicted"/>
<evidence type="ECO:0000256" key="1">
    <source>
        <dbReference type="SAM" id="MobiDB-lite"/>
    </source>
</evidence>
<feature type="region of interest" description="Disordered" evidence="1">
    <location>
        <begin position="1"/>
        <end position="33"/>
    </location>
</feature>
<dbReference type="Proteomes" id="UP000009045">
    <property type="component" value="Plasmid pSmeSM11a"/>
</dbReference>
<reference evidence="2 3" key="1">
    <citation type="journal article" date="2006" name="Appl. Environ. Microbiol.">
        <title>Sequence analysis of the 144-kilobase accessory plasmid pSmeSM11a, isolated from a dominant Sinorhizobium meliloti strain identified during a long-term field release experiment.</title>
        <authorList>
            <person name="Stiens M."/>
            <person name="Schneiker S."/>
            <person name="Keller M."/>
            <person name="Kuhn S."/>
            <person name="Puhler A."/>
            <person name="Schluter A."/>
        </authorList>
    </citation>
    <scope>NUCLEOTIDE SEQUENCE [LARGE SCALE GENOMIC DNA]</scope>
    <source>
        <strain evidence="3">SM11</strain>
        <plasmid evidence="2 3">pSmeSM11a</plasmid>
    </source>
</reference>